<dbReference type="GO" id="GO:1990904">
    <property type="term" value="C:ribonucleoprotein complex"/>
    <property type="evidence" value="ECO:0007669"/>
    <property type="project" value="UniProtKB-KW"/>
</dbReference>
<feature type="region of interest" description="Disordered" evidence="4">
    <location>
        <begin position="1"/>
        <end position="21"/>
    </location>
</feature>
<organism evidence="5 6">
    <name type="scientific">Rattus norvegicus</name>
    <name type="common">Rat</name>
    <dbReference type="NCBI Taxonomy" id="10116"/>
    <lineage>
        <taxon>Eukaryota</taxon>
        <taxon>Metazoa</taxon>
        <taxon>Chordata</taxon>
        <taxon>Craniata</taxon>
        <taxon>Vertebrata</taxon>
        <taxon>Euteleostomi</taxon>
        <taxon>Mammalia</taxon>
        <taxon>Eutheria</taxon>
        <taxon>Euarchontoglires</taxon>
        <taxon>Glires</taxon>
        <taxon>Rodentia</taxon>
        <taxon>Myomorpha</taxon>
        <taxon>Muroidea</taxon>
        <taxon>Muridae</taxon>
        <taxon>Murinae</taxon>
        <taxon>Rattus</taxon>
    </lineage>
</organism>
<keyword evidence="3" id="KW-0687">Ribonucleoprotein</keyword>
<protein>
    <submittedName>
        <fullName evidence="5">RCG50166</fullName>
    </submittedName>
</protein>
<proteinExistence type="inferred from homology"/>
<evidence type="ECO:0000313" key="6">
    <source>
        <dbReference type="Proteomes" id="UP000234681"/>
    </source>
</evidence>
<dbReference type="GO" id="GO:0005840">
    <property type="term" value="C:ribosome"/>
    <property type="evidence" value="ECO:0007669"/>
    <property type="project" value="UniProtKB-KW"/>
</dbReference>
<dbReference type="InterPro" id="IPR036823">
    <property type="entry name" value="Ribosomal_uS7_dom_sf"/>
</dbReference>
<accession>A6JZI9</accession>
<evidence type="ECO:0000256" key="3">
    <source>
        <dbReference type="ARBA" id="ARBA00023274"/>
    </source>
</evidence>
<gene>
    <name evidence="5" type="ORF">rCG_50166</name>
</gene>
<dbReference type="AlphaFoldDB" id="A6JZI9"/>
<evidence type="ECO:0000256" key="4">
    <source>
        <dbReference type="SAM" id="MobiDB-lite"/>
    </source>
</evidence>
<name>A6JZI9_RAT</name>
<sequence length="68" mass="7831">MTRVGDSHTSGGRNPDIKPFRKWSSNDVQINDISPQDCIAVKEKYAKYLPYSMKRYILQSTTSYQVCL</sequence>
<dbReference type="EMBL" id="CH474008">
    <property type="protein sequence ID" value="EDL90164.1"/>
    <property type="molecule type" value="Genomic_DNA"/>
</dbReference>
<dbReference type="Proteomes" id="UP000234681">
    <property type="component" value="Chromosome 5"/>
</dbReference>
<evidence type="ECO:0000256" key="2">
    <source>
        <dbReference type="ARBA" id="ARBA00022980"/>
    </source>
</evidence>
<evidence type="ECO:0000256" key="1">
    <source>
        <dbReference type="ARBA" id="ARBA00007151"/>
    </source>
</evidence>
<reference evidence="5 6" key="1">
    <citation type="submission" date="2005-09" db="EMBL/GenBank/DDBJ databases">
        <authorList>
            <person name="Mural R.J."/>
            <person name="Li P.W."/>
            <person name="Adams M.D."/>
            <person name="Amanatides P.G."/>
            <person name="Baden-Tillson H."/>
            <person name="Barnstead M."/>
            <person name="Chin S.H."/>
            <person name="Dew I."/>
            <person name="Evans C.A."/>
            <person name="Ferriera S."/>
            <person name="Flanigan M."/>
            <person name="Fosler C."/>
            <person name="Glodek A."/>
            <person name="Gu Z."/>
            <person name="Holt R.A."/>
            <person name="Jennings D."/>
            <person name="Kraft C.L."/>
            <person name="Lu F."/>
            <person name="Nguyen T."/>
            <person name="Nusskern D.R."/>
            <person name="Pfannkoch C.M."/>
            <person name="Sitter C."/>
            <person name="Sutton G.G."/>
            <person name="Venter J.C."/>
            <person name="Wang Z."/>
            <person name="Woodage T."/>
            <person name="Zheng X.H."/>
            <person name="Zhong F."/>
        </authorList>
    </citation>
    <scope>NUCLEOTIDE SEQUENCE [LARGE SCALE GENOMIC DNA]</scope>
    <source>
        <strain>BN</strain>
        <strain evidence="6">Sprague-Dawley</strain>
    </source>
</reference>
<keyword evidence="2" id="KW-0689">Ribosomal protein</keyword>
<dbReference type="Gene3D" id="1.10.455.10">
    <property type="entry name" value="Ribosomal protein S7 domain"/>
    <property type="match status" value="1"/>
</dbReference>
<evidence type="ECO:0000313" key="5">
    <source>
        <dbReference type="EMBL" id="EDL90164.1"/>
    </source>
</evidence>
<comment type="similarity">
    <text evidence="1">Belongs to the universal ribosomal protein uS7 family.</text>
</comment>